<accession>A0A0C1FV76</accession>
<name>A0A0C1FV76_9SPHI</name>
<evidence type="ECO:0000313" key="2">
    <source>
        <dbReference type="Proteomes" id="UP000031246"/>
    </source>
</evidence>
<sequence>MFMPVVGSVLLFYNFAAVQNLPGIQGDLFSLMVSLNDSYRSYFTLCLACKITSLQALSVIRPLVAEYTMLAEDSVIVLPMYFIVPMF</sequence>
<dbReference type="AlphaFoldDB" id="A0A0C1FV76"/>
<proteinExistence type="predicted"/>
<dbReference type="EMBL" id="JSYN01000001">
    <property type="protein sequence ID" value="KIA96887.1"/>
    <property type="molecule type" value="Genomic_DNA"/>
</dbReference>
<keyword evidence="2" id="KW-1185">Reference proteome</keyword>
<protein>
    <submittedName>
        <fullName evidence="1">Uncharacterized protein</fullName>
    </submittedName>
</protein>
<organism evidence="1 2">
    <name type="scientific">Pedobacter kyungheensis</name>
    <dbReference type="NCBI Taxonomy" id="1069985"/>
    <lineage>
        <taxon>Bacteria</taxon>
        <taxon>Pseudomonadati</taxon>
        <taxon>Bacteroidota</taxon>
        <taxon>Sphingobacteriia</taxon>
        <taxon>Sphingobacteriales</taxon>
        <taxon>Sphingobacteriaceae</taxon>
        <taxon>Pedobacter</taxon>
    </lineage>
</organism>
<evidence type="ECO:0000313" key="1">
    <source>
        <dbReference type="EMBL" id="KIA96887.1"/>
    </source>
</evidence>
<dbReference type="Proteomes" id="UP000031246">
    <property type="component" value="Unassembled WGS sequence"/>
</dbReference>
<reference evidence="1 2" key="1">
    <citation type="submission" date="2014-10" db="EMBL/GenBank/DDBJ databases">
        <title>Pedobacter Kyungheensis.</title>
        <authorList>
            <person name="Anderson B.M."/>
            <person name="Newman J.D."/>
        </authorList>
    </citation>
    <scope>NUCLEOTIDE SEQUENCE [LARGE SCALE GENOMIC DNA]</scope>
    <source>
        <strain evidence="1 2">KACC 16221</strain>
    </source>
</reference>
<gene>
    <name evidence="1" type="ORF">OC25_00280</name>
</gene>
<comment type="caution">
    <text evidence="1">The sequence shown here is derived from an EMBL/GenBank/DDBJ whole genome shotgun (WGS) entry which is preliminary data.</text>
</comment>